<feature type="binding site" evidence="11">
    <location>
        <position position="665"/>
    </location>
    <ligand>
        <name>Zn(2+)</name>
        <dbReference type="ChEBI" id="CHEBI:29105"/>
        <note>catalytic</note>
    </ligand>
</feature>
<dbReference type="SUPFAM" id="SSF51726">
    <property type="entry name" value="UROD/MetE-like"/>
    <property type="match status" value="2"/>
</dbReference>
<organism evidence="17 18">
    <name type="scientific">Agromyces badenianii</name>
    <dbReference type="NCBI Taxonomy" id="2080742"/>
    <lineage>
        <taxon>Bacteria</taxon>
        <taxon>Bacillati</taxon>
        <taxon>Actinomycetota</taxon>
        <taxon>Actinomycetes</taxon>
        <taxon>Micrococcales</taxon>
        <taxon>Microbacteriaceae</taxon>
        <taxon>Agromyces</taxon>
    </lineage>
</organism>
<evidence type="ECO:0000256" key="1">
    <source>
        <dbReference type="ARBA" id="ARBA00002777"/>
    </source>
</evidence>
<feature type="binding site" evidence="11 12">
    <location>
        <position position="621"/>
    </location>
    <ligand>
        <name>L-methionine</name>
        <dbReference type="ChEBI" id="CHEBI:57844"/>
    </ligand>
</feature>
<keyword evidence="5 11" id="KW-0028">Amino-acid biosynthesis</keyword>
<dbReference type="NCBIfam" id="NF003556">
    <property type="entry name" value="PRK05222.1"/>
    <property type="match status" value="1"/>
</dbReference>
<evidence type="ECO:0000256" key="5">
    <source>
        <dbReference type="ARBA" id="ARBA00022605"/>
    </source>
</evidence>
<feature type="binding site" evidence="13">
    <location>
        <position position="748"/>
    </location>
    <ligand>
        <name>Zn(2+)</name>
        <dbReference type="ChEBI" id="CHEBI:29105"/>
        <label>1</label>
        <note>catalytic</note>
    </ligand>
</feature>
<keyword evidence="8 11" id="KW-0677">Repeat</keyword>
<feature type="binding site" evidence="11">
    <location>
        <position position="748"/>
    </location>
    <ligand>
        <name>Zn(2+)</name>
        <dbReference type="ChEBI" id="CHEBI:29105"/>
        <note>catalytic</note>
    </ligand>
</feature>
<dbReference type="Pfam" id="PF01717">
    <property type="entry name" value="Meth_synt_2"/>
    <property type="match status" value="1"/>
</dbReference>
<comment type="cofactor">
    <cofactor evidence="13">
        <name>Zn(2+)</name>
        <dbReference type="ChEBI" id="CHEBI:29105"/>
    </cofactor>
    <text evidence="13">Binds 2 Zn(2+) ions per subunit.</text>
</comment>
<dbReference type="EMBL" id="CP028913">
    <property type="protein sequence ID" value="AWB95219.1"/>
    <property type="molecule type" value="Genomic_DNA"/>
</dbReference>
<feature type="binding site" evidence="12">
    <location>
        <position position="26"/>
    </location>
    <ligand>
        <name>5-methyltetrahydropteroyltri-L-glutamate</name>
        <dbReference type="ChEBI" id="CHEBI:58207"/>
    </ligand>
</feature>
<comment type="pathway">
    <text evidence="2 11">Amino-acid biosynthesis; L-methionine biosynthesis via de novo pathway; L-methionine from L-homocysteine (MetE route): step 1/1.</text>
</comment>
<keyword evidence="18" id="KW-1185">Reference proteome</keyword>
<dbReference type="EC" id="2.1.1.14" evidence="11"/>
<feature type="binding site" evidence="11">
    <location>
        <position position="687"/>
    </location>
    <ligand>
        <name>Zn(2+)</name>
        <dbReference type="ChEBI" id="CHEBI:29105"/>
        <note>catalytic</note>
    </ligand>
</feature>
<gene>
    <name evidence="11" type="primary">metE</name>
    <name evidence="17" type="ORF">DCE93_05735</name>
</gene>
<dbReference type="CDD" id="cd03311">
    <property type="entry name" value="CIMS_C_terminal_like"/>
    <property type="match status" value="1"/>
</dbReference>
<sequence>MTTPAPAFPIATILGYPRIGRRRELKRAVESFWAGSITAAELEQAAAELRAATRERLASLGLGRTDSAIPETFSFYDQVLDAAVAVGAVPERFAALVDEQGELDLAGYFTIARGVGDDAPLEMTKWFDSNYHYLVPEIGPETAFSLHAERILAEFAEAKAAGFVTRPVIVGPVTFLLLAKAADGAPSDFQPIDRLADLVPVYAALLERLAEAGAEWVQLDEPALVSESIDVPRDRVLESVAAAYDALGALERRPAIFVAAPYGSLDDALPALAATPVEAIGLDLVRGALPEVLDPATAESLAAKTLVAGVVDGHNIWRGDLAAAFDRVEAVQHLSPSVAVSTSTSLLHVPHDVDDEDVLDARLVTWLAFADQKVGQVAVLGCGLTEGRASIEGELAAASAALADRDGAPGVRVPAVRERLAGLTARDFDRVSYDERVAAQAALGLPELPTTTIGSFPQTGEIRRARARLVGGSLTSEEYTALMREEIERVVRLQEDLGLDVLVHGEPERNDMVQYFAELLDGFAVTKHGWVQSYGSRCTRPSILWGDVSRPAPMTVEWSSYAQSLTEQPMKGMLTGPVTILAWSFVRDDQPLGDTARQVALALRDEISDLEGAGIRVIQVDEPALRELLPLKLADQPAYLDWSVGSFRLATGGAVPETQVHTHLCYSEFGVVIDAIKNLDADVTSIEAARSRMEVVDDLETSGFDHGIGPGVYDIHSPRVPSVDEVQALLERAAGAIPAARLWVNPDCGLKTRGYDETVESLRHIVEATRAVRAGLTSPALAGS</sequence>
<evidence type="ECO:0000259" key="16">
    <source>
        <dbReference type="Pfam" id="PF08267"/>
    </source>
</evidence>
<proteinExistence type="inferred from homology"/>
<dbReference type="UniPathway" id="UPA00051">
    <property type="reaction ID" value="UER00082"/>
</dbReference>
<feature type="binding site" evidence="13">
    <location>
        <position position="663"/>
    </location>
    <ligand>
        <name>Zn(2+)</name>
        <dbReference type="ChEBI" id="CHEBI:29105"/>
        <label>1</label>
        <note>catalytic</note>
    </ligand>
</feature>
<dbReference type="InterPro" id="IPR013215">
    <property type="entry name" value="Cbl-indep_Met_Synth_N"/>
</dbReference>
<feature type="active site" description="Proton donor" evidence="11 14">
    <location>
        <position position="716"/>
    </location>
</feature>
<feature type="binding site" evidence="12">
    <location>
        <position position="130"/>
    </location>
    <ligand>
        <name>5-methyltetrahydropteroyltri-L-glutamate</name>
        <dbReference type="ChEBI" id="CHEBI:58207"/>
    </ligand>
</feature>
<evidence type="ECO:0000313" key="17">
    <source>
        <dbReference type="EMBL" id="AWB95219.1"/>
    </source>
</evidence>
<feature type="binding site" evidence="13">
    <location>
        <position position="687"/>
    </location>
    <ligand>
        <name>Zn(2+)</name>
        <dbReference type="ChEBI" id="CHEBI:29105"/>
        <label>1</label>
        <note>catalytic</note>
    </ligand>
</feature>
<feature type="binding site" evidence="11">
    <location>
        <position position="506"/>
    </location>
    <ligand>
        <name>L-homocysteine</name>
        <dbReference type="ChEBI" id="CHEBI:58199"/>
    </ligand>
</feature>
<feature type="binding site" evidence="11">
    <location>
        <position position="627"/>
    </location>
    <ligand>
        <name>5-methyltetrahydropteroyltri-L-glutamate</name>
        <dbReference type="ChEBI" id="CHEBI:58207"/>
    </ligand>
</feature>
<keyword evidence="9 11" id="KW-0862">Zinc</keyword>
<evidence type="ECO:0000256" key="9">
    <source>
        <dbReference type="ARBA" id="ARBA00022833"/>
    </source>
</evidence>
<accession>A0A2S0WV62</accession>
<evidence type="ECO:0000256" key="14">
    <source>
        <dbReference type="PIRSR" id="PIRSR000382-3"/>
    </source>
</evidence>
<dbReference type="GO" id="GO:0003871">
    <property type="term" value="F:5-methyltetrahydropteroyltriglutamate-homocysteine S-methyltransferase activity"/>
    <property type="evidence" value="ECO:0007669"/>
    <property type="project" value="UniProtKB-UniRule"/>
</dbReference>
<feature type="domain" description="Cobalamin-independent methionine synthase MetE C-terminal/archaeal" evidence="15">
    <location>
        <begin position="448"/>
        <end position="770"/>
    </location>
</feature>
<dbReference type="HAMAP" id="MF_00172">
    <property type="entry name" value="Meth_synth"/>
    <property type="match status" value="1"/>
</dbReference>
<evidence type="ECO:0000256" key="13">
    <source>
        <dbReference type="PIRSR" id="PIRSR000382-2"/>
    </source>
</evidence>
<evidence type="ECO:0000259" key="15">
    <source>
        <dbReference type="Pfam" id="PF01717"/>
    </source>
</evidence>
<feature type="binding site" evidence="11 12">
    <location>
        <begin position="453"/>
        <end position="455"/>
    </location>
    <ligand>
        <name>L-methionine</name>
        <dbReference type="ChEBI" id="CHEBI:57844"/>
    </ligand>
</feature>
<dbReference type="GO" id="GO:0008270">
    <property type="term" value="F:zinc ion binding"/>
    <property type="evidence" value="ECO:0007669"/>
    <property type="project" value="InterPro"/>
</dbReference>
<dbReference type="PANTHER" id="PTHR30519">
    <property type="entry name" value="5-METHYLTETRAHYDROPTEROYLTRIGLUTAMATE--HOMOCYSTEINE METHYLTRANSFERASE"/>
    <property type="match status" value="1"/>
</dbReference>
<comment type="catalytic activity">
    <reaction evidence="11">
        <text>5-methyltetrahydropteroyltri-L-glutamate + L-homocysteine = tetrahydropteroyltri-L-glutamate + L-methionine</text>
        <dbReference type="Rhea" id="RHEA:21196"/>
        <dbReference type="ChEBI" id="CHEBI:57844"/>
        <dbReference type="ChEBI" id="CHEBI:58140"/>
        <dbReference type="ChEBI" id="CHEBI:58199"/>
        <dbReference type="ChEBI" id="CHEBI:58207"/>
        <dbReference type="EC" id="2.1.1.14"/>
    </reaction>
</comment>
<dbReference type="GO" id="GO:0009086">
    <property type="term" value="P:methionine biosynthetic process"/>
    <property type="evidence" value="ECO:0007669"/>
    <property type="project" value="UniProtKB-UniRule"/>
</dbReference>
<feature type="binding site" evidence="11 12">
    <location>
        <begin position="453"/>
        <end position="455"/>
    </location>
    <ligand>
        <name>L-homocysteine</name>
        <dbReference type="ChEBI" id="CHEBI:58199"/>
    </ligand>
</feature>
<dbReference type="GO" id="GO:0032259">
    <property type="term" value="P:methylation"/>
    <property type="evidence" value="ECO:0007669"/>
    <property type="project" value="UniProtKB-KW"/>
</dbReference>
<evidence type="ECO:0000256" key="2">
    <source>
        <dbReference type="ARBA" id="ARBA00004681"/>
    </source>
</evidence>
<dbReference type="Proteomes" id="UP000244729">
    <property type="component" value="Chromosome"/>
</dbReference>
<comment type="function">
    <text evidence="1 11">Catalyzes the transfer of a methyl group from 5-methyltetrahydrofolate to homocysteine resulting in methionine formation.</text>
</comment>
<dbReference type="OrthoDB" id="244285at2"/>
<keyword evidence="4 11" id="KW-0489">Methyltransferase</keyword>
<dbReference type="Pfam" id="PF08267">
    <property type="entry name" value="Meth_synt_1"/>
    <property type="match status" value="1"/>
</dbReference>
<evidence type="ECO:0000256" key="7">
    <source>
        <dbReference type="ARBA" id="ARBA00022723"/>
    </source>
</evidence>
<feature type="binding site" evidence="11 12">
    <location>
        <position position="583"/>
    </location>
    <ligand>
        <name>5-methyltetrahydropteroyltri-L-glutamate</name>
        <dbReference type="ChEBI" id="CHEBI:58207"/>
    </ligand>
</feature>
<feature type="binding site" evidence="11">
    <location>
        <position position="125"/>
    </location>
    <ligand>
        <name>5-methyltetrahydropteroyltri-L-glutamate</name>
        <dbReference type="ChEBI" id="CHEBI:58207"/>
    </ligand>
</feature>
<dbReference type="RefSeq" id="WP_108595036.1">
    <property type="nucleotide sequence ID" value="NZ_CP028913.1"/>
</dbReference>
<feature type="binding site" evidence="11 12">
    <location>
        <position position="506"/>
    </location>
    <ligand>
        <name>L-methionine</name>
        <dbReference type="ChEBI" id="CHEBI:57844"/>
    </ligand>
</feature>
<reference evidence="17 18" key="1">
    <citation type="submission" date="2018-04" db="EMBL/GenBank/DDBJ databases">
        <authorList>
            <person name="Li J."/>
        </authorList>
    </citation>
    <scope>NUCLEOTIDE SEQUENCE [LARGE SCALE GENOMIC DNA]</scope>
    <source>
        <strain evidence="18">30A</strain>
    </source>
</reference>
<dbReference type="InterPro" id="IPR006276">
    <property type="entry name" value="Cobalamin-indep_Met_synthase"/>
</dbReference>
<name>A0A2S0WV62_9MICO</name>
<keyword evidence="7 11" id="KW-0479">Metal-binding</keyword>
<keyword evidence="10 11" id="KW-0486">Methionine biosynthesis</keyword>
<feature type="binding site" evidence="11">
    <location>
        <position position="663"/>
    </location>
    <ligand>
        <name>Zn(2+)</name>
        <dbReference type="ChEBI" id="CHEBI:29105"/>
        <note>catalytic</note>
    </ligand>
</feature>
<feature type="binding site" evidence="11">
    <location>
        <begin position="23"/>
        <end position="26"/>
    </location>
    <ligand>
        <name>5-methyltetrahydropteroyltri-L-glutamate</name>
        <dbReference type="ChEBI" id="CHEBI:58207"/>
    </ligand>
</feature>
<feature type="domain" description="Cobalamin-independent methionine synthase MetE N-terminal" evidence="16">
    <location>
        <begin position="11"/>
        <end position="333"/>
    </location>
</feature>
<keyword evidence="6 11" id="KW-0808">Transferase</keyword>
<comment type="cofactor">
    <cofactor evidence="11">
        <name>Zn(2+)</name>
        <dbReference type="ChEBI" id="CHEBI:29105"/>
    </cofactor>
    <text evidence="11">Binds 1 zinc ion per subunit.</text>
</comment>
<dbReference type="CDD" id="cd03312">
    <property type="entry name" value="CIMS_N_terminal_like"/>
    <property type="match status" value="1"/>
</dbReference>
<evidence type="ECO:0000313" key="18">
    <source>
        <dbReference type="Proteomes" id="UP000244729"/>
    </source>
</evidence>
<dbReference type="NCBIfam" id="TIGR01371">
    <property type="entry name" value="met_syn_B12ind"/>
    <property type="match status" value="1"/>
</dbReference>
<dbReference type="AlphaFoldDB" id="A0A2S0WV62"/>
<evidence type="ECO:0000256" key="3">
    <source>
        <dbReference type="ARBA" id="ARBA00009553"/>
    </source>
</evidence>
<feature type="binding site" evidence="11 12">
    <location>
        <begin position="537"/>
        <end position="538"/>
    </location>
    <ligand>
        <name>5-methyltetrahydropteroyltri-L-glutamate</name>
        <dbReference type="ChEBI" id="CHEBI:58207"/>
    </ligand>
</feature>
<evidence type="ECO:0000256" key="4">
    <source>
        <dbReference type="ARBA" id="ARBA00022603"/>
    </source>
</evidence>
<dbReference type="KEGG" id="agm:DCE93_05735"/>
<evidence type="ECO:0000256" key="8">
    <source>
        <dbReference type="ARBA" id="ARBA00022737"/>
    </source>
</evidence>
<feature type="binding site" evidence="11 12">
    <location>
        <position position="621"/>
    </location>
    <ligand>
        <name>L-homocysteine</name>
        <dbReference type="ChEBI" id="CHEBI:58199"/>
    </ligand>
</feature>
<dbReference type="InterPro" id="IPR038071">
    <property type="entry name" value="UROD/MetE-like_sf"/>
</dbReference>
<dbReference type="PIRSF" id="PIRSF000382">
    <property type="entry name" value="MeTrfase_B12_ind"/>
    <property type="match status" value="1"/>
</dbReference>
<comment type="similarity">
    <text evidence="3 11">Belongs to the vitamin-B12 independent methionine synthase family.</text>
</comment>
<feature type="binding site" evidence="13">
    <location>
        <position position="665"/>
    </location>
    <ligand>
        <name>Zn(2+)</name>
        <dbReference type="ChEBI" id="CHEBI:29105"/>
        <label>1</label>
        <note>catalytic</note>
    </ligand>
</feature>
<protein>
    <recommendedName>
        <fullName evidence="11">5-methyltetrahydropteroyltriglutamate--homocysteine methyltransferase</fullName>
        <ecNumber evidence="11">2.1.1.14</ecNumber>
    </recommendedName>
    <alternativeName>
        <fullName evidence="11">Cobalamin-independent methionine synthase</fullName>
    </alternativeName>
    <alternativeName>
        <fullName evidence="11">Methionine synthase, vitamin-B12 independent isozyme</fullName>
    </alternativeName>
</protein>
<evidence type="ECO:0000256" key="10">
    <source>
        <dbReference type="ARBA" id="ARBA00023167"/>
    </source>
</evidence>
<dbReference type="Gene3D" id="3.20.20.210">
    <property type="match status" value="2"/>
</dbReference>
<evidence type="ECO:0000256" key="12">
    <source>
        <dbReference type="PIRSR" id="PIRSR000382-1"/>
    </source>
</evidence>
<dbReference type="InterPro" id="IPR002629">
    <property type="entry name" value="Met_Synth_C/arc"/>
</dbReference>
<evidence type="ECO:0000256" key="6">
    <source>
        <dbReference type="ARBA" id="ARBA00022679"/>
    </source>
</evidence>
<evidence type="ECO:0000256" key="11">
    <source>
        <dbReference type="HAMAP-Rule" id="MF_00172"/>
    </source>
</evidence>